<feature type="compositionally biased region" description="Polar residues" evidence="1">
    <location>
        <begin position="1"/>
        <end position="16"/>
    </location>
</feature>
<keyword evidence="3" id="KW-1185">Reference proteome</keyword>
<dbReference type="Proteomes" id="UP000546257">
    <property type="component" value="Unassembled WGS sequence"/>
</dbReference>
<evidence type="ECO:0000313" key="3">
    <source>
        <dbReference type="Proteomes" id="UP000546257"/>
    </source>
</evidence>
<reference evidence="2 3" key="1">
    <citation type="submission" date="2020-08" db="EMBL/GenBank/DDBJ databases">
        <authorList>
            <person name="Seo M.-J."/>
        </authorList>
    </citation>
    <scope>NUCLEOTIDE SEQUENCE [LARGE SCALE GENOMIC DNA]</scope>
    <source>
        <strain evidence="2 3">MBLA0160</strain>
    </source>
</reference>
<evidence type="ECO:0000313" key="2">
    <source>
        <dbReference type="EMBL" id="MBB6647244.1"/>
    </source>
</evidence>
<feature type="region of interest" description="Disordered" evidence="1">
    <location>
        <begin position="1"/>
        <end position="22"/>
    </location>
</feature>
<protein>
    <submittedName>
        <fullName evidence="2">Uncharacterized protein</fullName>
    </submittedName>
</protein>
<dbReference type="AlphaFoldDB" id="A0A7J9SJW7"/>
<gene>
    <name evidence="2" type="ORF">H5V44_13290</name>
</gene>
<organism evidence="2 3">
    <name type="scientific">Halobellus ruber</name>
    <dbReference type="NCBI Taxonomy" id="2761102"/>
    <lineage>
        <taxon>Archaea</taxon>
        <taxon>Methanobacteriati</taxon>
        <taxon>Methanobacteriota</taxon>
        <taxon>Stenosarchaea group</taxon>
        <taxon>Halobacteria</taxon>
        <taxon>Halobacteriales</taxon>
        <taxon>Haloferacaceae</taxon>
        <taxon>Halobellus</taxon>
    </lineage>
</organism>
<comment type="caution">
    <text evidence="2">The sequence shown here is derived from an EMBL/GenBank/DDBJ whole genome shotgun (WGS) entry which is preliminary data.</text>
</comment>
<proteinExistence type="predicted"/>
<sequence>MATGTHSSVEPNATSSPERRPAVHVCETCPGRAVFVESGNSDGWIATDLTVDPHQ</sequence>
<accession>A0A7J9SJW7</accession>
<dbReference type="RefSeq" id="WP_185193626.1">
    <property type="nucleotide sequence ID" value="NZ_JACKXD010000005.1"/>
</dbReference>
<name>A0A7J9SJW7_9EURY</name>
<dbReference type="EMBL" id="JACKXD010000005">
    <property type="protein sequence ID" value="MBB6647244.1"/>
    <property type="molecule type" value="Genomic_DNA"/>
</dbReference>
<evidence type="ECO:0000256" key="1">
    <source>
        <dbReference type="SAM" id="MobiDB-lite"/>
    </source>
</evidence>